<comment type="caution">
    <text evidence="4">The sequence shown here is derived from an EMBL/GenBank/DDBJ whole genome shotgun (WGS) entry which is preliminary data.</text>
</comment>
<keyword evidence="1" id="KW-0732">Signal</keyword>
<evidence type="ECO:0000313" key="5">
    <source>
        <dbReference type="Proteomes" id="UP000544222"/>
    </source>
</evidence>
<name>A0A7W5H1F7_9PORP</name>
<evidence type="ECO:0000313" key="4">
    <source>
        <dbReference type="EMBL" id="MBB3186574.1"/>
    </source>
</evidence>
<evidence type="ECO:0000259" key="3">
    <source>
        <dbReference type="Pfam" id="PF13205"/>
    </source>
</evidence>
<dbReference type="EMBL" id="JACHYB010000001">
    <property type="protein sequence ID" value="MBB3186574.1"/>
    <property type="molecule type" value="Genomic_DNA"/>
</dbReference>
<dbReference type="AlphaFoldDB" id="A0A7W5H1F7"/>
<dbReference type="Pfam" id="PF13205">
    <property type="entry name" value="Big_5"/>
    <property type="match status" value="1"/>
</dbReference>
<feature type="compositionally biased region" description="Basic and acidic residues" evidence="2">
    <location>
        <begin position="599"/>
        <end position="609"/>
    </location>
</feature>
<gene>
    <name evidence="4" type="ORF">FHX64_000737</name>
</gene>
<proteinExistence type="predicted"/>
<protein>
    <submittedName>
        <fullName evidence="4">Uncharacterized protein (DUF2141 family)</fullName>
    </submittedName>
</protein>
<dbReference type="RefSeq" id="WP_183412447.1">
    <property type="nucleotide sequence ID" value="NZ_JACHYB010000001.1"/>
</dbReference>
<sequence>MRIVSNSFTTILFVVAFIIGIDSCANRGLGPTGGPKDLTPPKVLKVNPPDKTTNFDGKRIEVLFNKIVQLDDPLDKIVVSPPQTQMPAAVSTGRRVVVTFNDSLQKNTTYTIDFNGAIKDYREGNILRNFSTSFSTGSTIDSMQVSGIVLDAQTLNPVQGVLTGVYANLSDSAFTHFPMLRIGKTEKDGHFSIMGMKPGSYRVYALKDMDGDYKFSQPAEGIAFDEKVIHTSSKMDIRNDTIRKDSVTIDTIMHVSYVHYMPDTLTLLYFKENFSRQRLFKSERPEADKLVLYFTAPTDTLPHLNPLGFRWKSAPLIQKSVTTDTLTYWITDTLAAKADTLHFVLHYAKSDSIGKLEPATDTLQLHWHGFGLEKKQKSKKEKNKAPVIKIATFDTNITQVMDMDEPIRIDFQIPVMTVDTGKIHLYQKIDSLWKPVRFAFHKDDDVGMHFSITYDYQPDESYKLLIDSAALRDFHGLWTTKYMKAYKIRALEEYSSLIIHLTHPLQHVVYELLDGNDKVLRTLKASPDNNTTFKYVMPGTYYLRMFIDSNDNGKWDTGDFARKIEPERVYYFPGKIVLRVNWDIEQDWDPTALPLNKQKPKELIKEDKSSTSPQSGGM</sequence>
<organism evidence="4 5">
    <name type="scientific">Microbacter margulisiae</name>
    <dbReference type="NCBI Taxonomy" id="1350067"/>
    <lineage>
        <taxon>Bacteria</taxon>
        <taxon>Pseudomonadati</taxon>
        <taxon>Bacteroidota</taxon>
        <taxon>Bacteroidia</taxon>
        <taxon>Bacteroidales</taxon>
        <taxon>Porphyromonadaceae</taxon>
        <taxon>Microbacter</taxon>
    </lineage>
</organism>
<feature type="domain" description="SbsA Ig-like" evidence="3">
    <location>
        <begin position="38"/>
        <end position="136"/>
    </location>
</feature>
<keyword evidence="5" id="KW-1185">Reference proteome</keyword>
<evidence type="ECO:0000256" key="2">
    <source>
        <dbReference type="SAM" id="MobiDB-lite"/>
    </source>
</evidence>
<accession>A0A7W5H1F7</accession>
<feature type="region of interest" description="Disordered" evidence="2">
    <location>
        <begin position="593"/>
        <end position="618"/>
    </location>
</feature>
<evidence type="ECO:0000256" key="1">
    <source>
        <dbReference type="ARBA" id="ARBA00022729"/>
    </source>
</evidence>
<dbReference type="Proteomes" id="UP000544222">
    <property type="component" value="Unassembled WGS sequence"/>
</dbReference>
<reference evidence="4 5" key="1">
    <citation type="submission" date="2020-08" db="EMBL/GenBank/DDBJ databases">
        <title>Genomic Encyclopedia of Type Strains, Phase IV (KMG-IV): sequencing the most valuable type-strain genomes for metagenomic binning, comparative biology and taxonomic classification.</title>
        <authorList>
            <person name="Goeker M."/>
        </authorList>
    </citation>
    <scope>NUCLEOTIDE SEQUENCE [LARGE SCALE GENOMIC DNA]</scope>
    <source>
        <strain evidence="4 5">DSM 27471</strain>
    </source>
</reference>
<dbReference type="InterPro" id="IPR032812">
    <property type="entry name" value="SbsA_Ig"/>
</dbReference>
<feature type="region of interest" description="Disordered" evidence="2">
    <location>
        <begin position="31"/>
        <end position="50"/>
    </location>
</feature>